<dbReference type="Gene3D" id="1.10.1740.10">
    <property type="match status" value="1"/>
</dbReference>
<dbReference type="OrthoDB" id="265863at2"/>
<dbReference type="AlphaFoldDB" id="A0A4R6SL69"/>
<keyword evidence="5" id="KW-0804">Transcription</keyword>
<dbReference type="SUPFAM" id="SSF88659">
    <property type="entry name" value="Sigma3 and sigma4 domains of RNA polymerase sigma factors"/>
    <property type="match status" value="1"/>
</dbReference>
<name>A0A4R6SL69_LABRH</name>
<dbReference type="InterPro" id="IPR014284">
    <property type="entry name" value="RNA_pol_sigma-70_dom"/>
</dbReference>
<dbReference type="InterPro" id="IPR039425">
    <property type="entry name" value="RNA_pol_sigma-70-like"/>
</dbReference>
<protein>
    <submittedName>
        <fullName evidence="7">RNA polymerase sigma factor (Sigma-70 family)</fullName>
    </submittedName>
</protein>
<evidence type="ECO:0000256" key="5">
    <source>
        <dbReference type="ARBA" id="ARBA00023163"/>
    </source>
</evidence>
<proteinExistence type="inferred from homology"/>
<dbReference type="InterPro" id="IPR013325">
    <property type="entry name" value="RNA_pol_sigma_r2"/>
</dbReference>
<evidence type="ECO:0000256" key="4">
    <source>
        <dbReference type="ARBA" id="ARBA00023125"/>
    </source>
</evidence>
<dbReference type="InterPro" id="IPR013324">
    <property type="entry name" value="RNA_pol_sigma_r3/r4-like"/>
</dbReference>
<dbReference type="Pfam" id="PF04542">
    <property type="entry name" value="Sigma70_r2"/>
    <property type="match status" value="1"/>
</dbReference>
<keyword evidence="8" id="KW-1185">Reference proteome</keyword>
<reference evidence="7 8" key="1">
    <citation type="submission" date="2019-03" db="EMBL/GenBank/DDBJ databases">
        <title>Genomic Encyclopedia of Type Strains, Phase IV (KMG-IV): sequencing the most valuable type-strain genomes for metagenomic binning, comparative biology and taxonomic classification.</title>
        <authorList>
            <person name="Goeker M."/>
        </authorList>
    </citation>
    <scope>NUCLEOTIDE SEQUENCE [LARGE SCALE GENOMIC DNA]</scope>
    <source>
        <strain evidence="7 8">DSM 45361</strain>
    </source>
</reference>
<dbReference type="GO" id="GO:0006352">
    <property type="term" value="P:DNA-templated transcription initiation"/>
    <property type="evidence" value="ECO:0007669"/>
    <property type="project" value="InterPro"/>
</dbReference>
<dbReference type="PANTHER" id="PTHR43133:SF8">
    <property type="entry name" value="RNA POLYMERASE SIGMA FACTOR HI_1459-RELATED"/>
    <property type="match status" value="1"/>
</dbReference>
<dbReference type="InterPro" id="IPR036388">
    <property type="entry name" value="WH-like_DNA-bd_sf"/>
</dbReference>
<accession>A0A4R6SL69</accession>
<dbReference type="RefSeq" id="WP_133847478.1">
    <property type="nucleotide sequence ID" value="NZ_SNXZ01000001.1"/>
</dbReference>
<evidence type="ECO:0000259" key="6">
    <source>
        <dbReference type="Pfam" id="PF04542"/>
    </source>
</evidence>
<dbReference type="PANTHER" id="PTHR43133">
    <property type="entry name" value="RNA POLYMERASE ECF-TYPE SIGMA FACTO"/>
    <property type="match status" value="1"/>
</dbReference>
<dbReference type="EMBL" id="SNXZ01000001">
    <property type="protein sequence ID" value="TDQ04601.1"/>
    <property type="molecule type" value="Genomic_DNA"/>
</dbReference>
<dbReference type="InterPro" id="IPR007627">
    <property type="entry name" value="RNA_pol_sigma70_r2"/>
</dbReference>
<dbReference type="Proteomes" id="UP000295444">
    <property type="component" value="Unassembled WGS sequence"/>
</dbReference>
<feature type="domain" description="RNA polymerase sigma-70 region 2" evidence="6">
    <location>
        <begin position="40"/>
        <end position="105"/>
    </location>
</feature>
<evidence type="ECO:0000256" key="3">
    <source>
        <dbReference type="ARBA" id="ARBA00023082"/>
    </source>
</evidence>
<organism evidence="7 8">
    <name type="scientific">Labedaea rhizosphaerae</name>
    <dbReference type="NCBI Taxonomy" id="598644"/>
    <lineage>
        <taxon>Bacteria</taxon>
        <taxon>Bacillati</taxon>
        <taxon>Actinomycetota</taxon>
        <taxon>Actinomycetes</taxon>
        <taxon>Pseudonocardiales</taxon>
        <taxon>Pseudonocardiaceae</taxon>
        <taxon>Labedaea</taxon>
    </lineage>
</organism>
<evidence type="ECO:0000256" key="1">
    <source>
        <dbReference type="ARBA" id="ARBA00010641"/>
    </source>
</evidence>
<sequence length="201" mass="22277">MGELGTTSTGVPWDGLQGTERHAACLTAARAGNSAALDVLVAELTPLVWHVARGRGLDRGTAEDVVQTVWLSLLKHLDRLEQPRALVGWLITTTRRESHRTWQRRTDHVEFTPDVVEQVPSIEPQPEAVALREERDRQLWAAFGQLSQRCQELLRLTVLAGRAEYRSVAEALHMPHGSIGPTRGRCLTSLRALLDEDGGAR</sequence>
<dbReference type="GO" id="GO:0016987">
    <property type="term" value="F:sigma factor activity"/>
    <property type="evidence" value="ECO:0007669"/>
    <property type="project" value="UniProtKB-KW"/>
</dbReference>
<dbReference type="SUPFAM" id="SSF88946">
    <property type="entry name" value="Sigma2 domain of RNA polymerase sigma factors"/>
    <property type="match status" value="1"/>
</dbReference>
<evidence type="ECO:0000256" key="2">
    <source>
        <dbReference type="ARBA" id="ARBA00023015"/>
    </source>
</evidence>
<dbReference type="GO" id="GO:0003677">
    <property type="term" value="F:DNA binding"/>
    <property type="evidence" value="ECO:0007669"/>
    <property type="project" value="UniProtKB-KW"/>
</dbReference>
<evidence type="ECO:0000313" key="8">
    <source>
        <dbReference type="Proteomes" id="UP000295444"/>
    </source>
</evidence>
<comment type="caution">
    <text evidence="7">The sequence shown here is derived from an EMBL/GenBank/DDBJ whole genome shotgun (WGS) entry which is preliminary data.</text>
</comment>
<gene>
    <name evidence="7" type="ORF">EV186_101553</name>
</gene>
<keyword evidence="4" id="KW-0238">DNA-binding</keyword>
<comment type="similarity">
    <text evidence="1">Belongs to the sigma-70 factor family. ECF subfamily.</text>
</comment>
<evidence type="ECO:0000313" key="7">
    <source>
        <dbReference type="EMBL" id="TDQ04601.1"/>
    </source>
</evidence>
<keyword evidence="3" id="KW-0731">Sigma factor</keyword>
<keyword evidence="2" id="KW-0805">Transcription regulation</keyword>
<dbReference type="Gene3D" id="1.10.10.10">
    <property type="entry name" value="Winged helix-like DNA-binding domain superfamily/Winged helix DNA-binding domain"/>
    <property type="match status" value="1"/>
</dbReference>
<dbReference type="NCBIfam" id="TIGR02937">
    <property type="entry name" value="sigma70-ECF"/>
    <property type="match status" value="1"/>
</dbReference>